<feature type="transmembrane region" description="Helical" evidence="1">
    <location>
        <begin position="221"/>
        <end position="241"/>
    </location>
</feature>
<feature type="transmembrane region" description="Helical" evidence="1">
    <location>
        <begin position="248"/>
        <end position="273"/>
    </location>
</feature>
<feature type="transmembrane region" description="Helical" evidence="1">
    <location>
        <begin position="62"/>
        <end position="84"/>
    </location>
</feature>
<dbReference type="EMBL" id="JADCKC010000001">
    <property type="protein sequence ID" value="MBE5036680.1"/>
    <property type="molecule type" value="Genomic_DNA"/>
</dbReference>
<evidence type="ECO:0008006" key="4">
    <source>
        <dbReference type="Google" id="ProtNLM"/>
    </source>
</evidence>
<sequence>MQSQLKTERTGLPGRWYGPVGWCVAVLAAVPLALLCFMALRHSAAFDHEAFQETMTVVPVDTVQILVTALVLGGVAAVLGRFAARGKRGEALLTVIASAAVVVLGCVWSLSVHGRPVDDQQKVWDMAVALANGTTEGIDFDYLIMFPYQSGMALFLEPLARLFGPDPYPAFGIFNALCAGACVWGLCAVTGQIWPEKGAKAICAVLCLAFLPLPFMSGFLYGTLAAAAMGIWGMYGVLRLCRGGGERWWLLTLLLPVAVVCYNGAMLFAAAAFCLLTAEGLLGGGKRGLLTRLLPAAVLLFVCLNAASWAGVLFTWRTGIQLGEGIPKSAWGVMGLTAENTNSGPGGYNSYTKLLFWENGADAQDTHAAAMEDLRDYLASWKETPHANFGFLHEKIQTEWLDPWFDSLTGSYHPDVDAAPRGFAALFCGGSLMVPAERFLRGVLALVYGAACAGTLAMAVRRKGTVWAQGMAVCFLGSFLFQIVWENHSRYCFPYFLCLLPVAAAGLAQGSELLRRILSRAGHGGENAA</sequence>
<name>A0ABR9R0M6_9FIRM</name>
<reference evidence="2 3" key="1">
    <citation type="submission" date="2020-10" db="EMBL/GenBank/DDBJ databases">
        <title>ChiBAC.</title>
        <authorList>
            <person name="Zenner C."/>
            <person name="Hitch T.C.A."/>
            <person name="Clavel T."/>
        </authorList>
    </citation>
    <scope>NUCLEOTIDE SEQUENCE [LARGE SCALE GENOMIC DNA]</scope>
    <source>
        <strain evidence="2 3">DSM 109015</strain>
    </source>
</reference>
<evidence type="ECO:0000313" key="2">
    <source>
        <dbReference type="EMBL" id="MBE5036680.1"/>
    </source>
</evidence>
<keyword evidence="1" id="KW-1133">Transmembrane helix</keyword>
<feature type="transmembrane region" description="Helical" evidence="1">
    <location>
        <begin position="466"/>
        <end position="485"/>
    </location>
</feature>
<feature type="transmembrane region" description="Helical" evidence="1">
    <location>
        <begin position="293"/>
        <end position="316"/>
    </location>
</feature>
<accession>A0ABR9R0M6</accession>
<keyword evidence="1" id="KW-0472">Membrane</keyword>
<feature type="transmembrane region" description="Helical" evidence="1">
    <location>
        <begin position="20"/>
        <end position="42"/>
    </location>
</feature>
<feature type="transmembrane region" description="Helical" evidence="1">
    <location>
        <begin position="492"/>
        <end position="510"/>
    </location>
</feature>
<keyword evidence="1" id="KW-0812">Transmembrane</keyword>
<feature type="transmembrane region" description="Helical" evidence="1">
    <location>
        <begin position="91"/>
        <end position="110"/>
    </location>
</feature>
<organism evidence="2 3">
    <name type="scientific">Gemmiger gallinarum</name>
    <dbReference type="NCBI Taxonomy" id="2779354"/>
    <lineage>
        <taxon>Bacteria</taxon>
        <taxon>Bacillati</taxon>
        <taxon>Bacillota</taxon>
        <taxon>Clostridia</taxon>
        <taxon>Eubacteriales</taxon>
        <taxon>Gemmiger</taxon>
    </lineage>
</organism>
<dbReference type="RefSeq" id="WP_193499972.1">
    <property type="nucleotide sequence ID" value="NZ_JADCKC010000001.1"/>
</dbReference>
<evidence type="ECO:0000313" key="3">
    <source>
        <dbReference type="Proteomes" id="UP000768567"/>
    </source>
</evidence>
<gene>
    <name evidence="2" type="ORF">INF35_02600</name>
</gene>
<comment type="caution">
    <text evidence="2">The sequence shown here is derived from an EMBL/GenBank/DDBJ whole genome shotgun (WGS) entry which is preliminary data.</text>
</comment>
<protein>
    <recommendedName>
        <fullName evidence="4">Glycosyltransferase RgtA/B/C/D-like domain-containing protein</fullName>
    </recommendedName>
</protein>
<dbReference type="Proteomes" id="UP000768567">
    <property type="component" value="Unassembled WGS sequence"/>
</dbReference>
<proteinExistence type="predicted"/>
<feature type="transmembrane region" description="Helical" evidence="1">
    <location>
        <begin position="168"/>
        <end position="191"/>
    </location>
</feature>
<evidence type="ECO:0000256" key="1">
    <source>
        <dbReference type="SAM" id="Phobius"/>
    </source>
</evidence>
<keyword evidence="3" id="KW-1185">Reference proteome</keyword>
<feature type="transmembrane region" description="Helical" evidence="1">
    <location>
        <begin position="439"/>
        <end position="460"/>
    </location>
</feature>